<evidence type="ECO:0000256" key="3">
    <source>
        <dbReference type="ARBA" id="ARBA00022705"/>
    </source>
</evidence>
<dbReference type="GO" id="GO:0046872">
    <property type="term" value="F:metal ion binding"/>
    <property type="evidence" value="ECO:0007669"/>
    <property type="project" value="UniProtKB-KW"/>
</dbReference>
<evidence type="ECO:0000256" key="4">
    <source>
        <dbReference type="ARBA" id="ARBA00022722"/>
    </source>
</evidence>
<dbReference type="InterPro" id="IPR006084">
    <property type="entry name" value="XPG/Rad2"/>
</dbReference>
<dbReference type="PROSITE" id="PS00842">
    <property type="entry name" value="XPG_2"/>
    <property type="match status" value="1"/>
</dbReference>
<keyword evidence="20" id="KW-1185">Reference proteome</keyword>
<evidence type="ECO:0000256" key="12">
    <source>
        <dbReference type="ARBA" id="ARBA00023204"/>
    </source>
</evidence>
<evidence type="ECO:0000256" key="5">
    <source>
        <dbReference type="ARBA" id="ARBA00022723"/>
    </source>
</evidence>
<dbReference type="SMART" id="SM00484">
    <property type="entry name" value="XPGI"/>
    <property type="match status" value="1"/>
</dbReference>
<dbReference type="Proteomes" id="UP000078046">
    <property type="component" value="Unassembled WGS sequence"/>
</dbReference>
<dbReference type="OrthoDB" id="1937206at2759"/>
<evidence type="ECO:0008006" key="21">
    <source>
        <dbReference type="Google" id="ProtNLM"/>
    </source>
</evidence>
<keyword evidence="5" id="KW-0479">Metal-binding</keyword>
<dbReference type="HAMAP" id="MF_00614">
    <property type="entry name" value="Fen"/>
    <property type="match status" value="1"/>
</dbReference>
<dbReference type="GO" id="GO:0003677">
    <property type="term" value="F:DNA binding"/>
    <property type="evidence" value="ECO:0007669"/>
    <property type="project" value="InterPro"/>
</dbReference>
<keyword evidence="2" id="KW-0597">Phosphoprotein</keyword>
<keyword evidence="9" id="KW-0269">Exonuclease</keyword>
<evidence type="ECO:0000256" key="10">
    <source>
        <dbReference type="ARBA" id="ARBA00022842"/>
    </source>
</evidence>
<accession>A0A177BC74</accession>
<evidence type="ECO:0000256" key="1">
    <source>
        <dbReference type="ARBA" id="ARBA00001946"/>
    </source>
</evidence>
<dbReference type="EMBL" id="LWCA01000079">
    <property type="protein sequence ID" value="OAF71111.1"/>
    <property type="molecule type" value="Genomic_DNA"/>
</dbReference>
<evidence type="ECO:0000256" key="16">
    <source>
        <dbReference type="ARBA" id="ARBA00063178"/>
    </source>
</evidence>
<evidence type="ECO:0000256" key="13">
    <source>
        <dbReference type="ARBA" id="ARBA00023242"/>
    </source>
</evidence>
<dbReference type="InterPro" id="IPR008918">
    <property type="entry name" value="HhH2"/>
</dbReference>
<keyword evidence="13" id="KW-0539">Nucleus</keyword>
<comment type="function">
    <text evidence="14">Structure-specific nuclease with 5'-flap endonuclease and 5'-3' exonuclease activities involved in DNA replication and repair. During DNA replication, cleaves the 5'-overhanging flap structure that is generated by displacement synthesis when DNA polymerase encounters the 5'-end of a downstream Okazaki fragment. It enters the flap from the 5'-end and then tracks to cleave the flap base, leaving a nick for ligation. Also involved in the long patch base excision repair (LP-BER) pathway, by cleaving within the apurinic/apyrimidinic (AP) site-terminated flap. Acts as a genome stabilization factor that prevents flaps from equilibrating into structures that lead to duplications and deletions. Also possesses 5'-3' exonuclease activity on nicked or gapped double-stranded DNA, and exhibits RNase H activity. Also involved in replication and repair of rDNA and in repairing mitochondrial DNA.</text>
</comment>
<keyword evidence="12" id="KW-0234">DNA repair</keyword>
<evidence type="ECO:0000259" key="18">
    <source>
        <dbReference type="SMART" id="SM00485"/>
    </source>
</evidence>
<dbReference type="PRINTS" id="PR00853">
    <property type="entry name" value="XPGRADSUPER"/>
</dbReference>
<evidence type="ECO:0000313" key="19">
    <source>
        <dbReference type="EMBL" id="OAF71111.1"/>
    </source>
</evidence>
<evidence type="ECO:0000256" key="6">
    <source>
        <dbReference type="ARBA" id="ARBA00022759"/>
    </source>
</evidence>
<name>A0A177BC74_9BILA</name>
<evidence type="ECO:0000259" key="17">
    <source>
        <dbReference type="SMART" id="SM00484"/>
    </source>
</evidence>
<dbReference type="InterPro" id="IPR019974">
    <property type="entry name" value="XPG_CS"/>
</dbReference>
<dbReference type="GO" id="GO:0017108">
    <property type="term" value="F:5'-flap endonuclease activity"/>
    <property type="evidence" value="ECO:0007669"/>
    <property type="project" value="TreeGrafter"/>
</dbReference>
<dbReference type="InterPro" id="IPR029060">
    <property type="entry name" value="PIN-like_dom_sf"/>
</dbReference>
<dbReference type="SMART" id="SM00279">
    <property type="entry name" value="HhH2"/>
    <property type="match status" value="1"/>
</dbReference>
<evidence type="ECO:0000313" key="20">
    <source>
        <dbReference type="Proteomes" id="UP000078046"/>
    </source>
</evidence>
<dbReference type="InterPro" id="IPR006086">
    <property type="entry name" value="XPG-I_dom"/>
</dbReference>
<comment type="cofactor">
    <cofactor evidence="1">
        <name>Mg(2+)</name>
        <dbReference type="ChEBI" id="CHEBI:18420"/>
    </cofactor>
</comment>
<keyword evidence="11" id="KW-0496">Mitochondrion</keyword>
<dbReference type="SUPFAM" id="SSF47807">
    <property type="entry name" value="5' to 3' exonuclease, C-terminal subdomain"/>
    <property type="match status" value="1"/>
</dbReference>
<dbReference type="InterPro" id="IPR023426">
    <property type="entry name" value="Flap_endonuc"/>
</dbReference>
<dbReference type="GO" id="GO:0006260">
    <property type="term" value="P:DNA replication"/>
    <property type="evidence" value="ECO:0007669"/>
    <property type="project" value="UniProtKB-KW"/>
</dbReference>
<dbReference type="Gene3D" id="1.10.150.20">
    <property type="entry name" value="5' to 3' exonuclease, C-terminal subdomain"/>
    <property type="match status" value="1"/>
</dbReference>
<evidence type="ECO:0000256" key="8">
    <source>
        <dbReference type="ARBA" id="ARBA00022801"/>
    </source>
</evidence>
<keyword evidence="4" id="KW-0540">Nuclease</keyword>
<dbReference type="CDD" id="cd09867">
    <property type="entry name" value="PIN_FEN1"/>
    <property type="match status" value="1"/>
</dbReference>
<dbReference type="FunFam" id="1.10.150.20:FF:000009">
    <property type="entry name" value="Flap endonuclease 1"/>
    <property type="match status" value="1"/>
</dbReference>
<evidence type="ECO:0000256" key="11">
    <source>
        <dbReference type="ARBA" id="ARBA00023128"/>
    </source>
</evidence>
<dbReference type="FunFam" id="3.40.50.1010:FF:000016">
    <property type="entry name" value="Flap endonuclease 1"/>
    <property type="match status" value="1"/>
</dbReference>
<organism evidence="19 20">
    <name type="scientific">Intoshia linei</name>
    <dbReference type="NCBI Taxonomy" id="1819745"/>
    <lineage>
        <taxon>Eukaryota</taxon>
        <taxon>Metazoa</taxon>
        <taxon>Spiralia</taxon>
        <taxon>Lophotrochozoa</taxon>
        <taxon>Mesozoa</taxon>
        <taxon>Orthonectida</taxon>
        <taxon>Rhopaluridae</taxon>
        <taxon>Intoshia</taxon>
    </lineage>
</organism>
<dbReference type="Pfam" id="PF00867">
    <property type="entry name" value="XPG_I"/>
    <property type="match status" value="1"/>
</dbReference>
<comment type="similarity">
    <text evidence="15">Belongs to the XPG/RAD2 endonuclease family. FEN1 subfamily.</text>
</comment>
<protein>
    <recommendedName>
        <fullName evidence="21">Flap endonuclease 1</fullName>
    </recommendedName>
</protein>
<dbReference type="InterPro" id="IPR006085">
    <property type="entry name" value="XPG_DNA_repair_N"/>
</dbReference>
<feature type="domain" description="XPG N-terminal" evidence="18">
    <location>
        <begin position="7"/>
        <end position="112"/>
    </location>
</feature>
<dbReference type="Pfam" id="PF00752">
    <property type="entry name" value="XPG_N"/>
    <property type="match status" value="1"/>
</dbReference>
<keyword evidence="8" id="KW-0378">Hydrolase</keyword>
<evidence type="ECO:0000256" key="9">
    <source>
        <dbReference type="ARBA" id="ARBA00022839"/>
    </source>
</evidence>
<feature type="domain" description="XPG-I" evidence="17">
    <location>
        <begin position="151"/>
        <end position="225"/>
    </location>
</feature>
<evidence type="ECO:0000256" key="14">
    <source>
        <dbReference type="ARBA" id="ARBA00029382"/>
    </source>
</evidence>
<keyword evidence="3" id="KW-0235">DNA replication</keyword>
<gene>
    <name evidence="19" type="ORF">A3Q56_01146</name>
</gene>
<feature type="non-terminal residue" evidence="19">
    <location>
        <position position="1"/>
    </location>
</feature>
<keyword evidence="6" id="KW-0255">Endonuclease</keyword>
<dbReference type="PANTHER" id="PTHR11081:SF9">
    <property type="entry name" value="FLAP ENDONUCLEASE 1"/>
    <property type="match status" value="1"/>
</dbReference>
<evidence type="ECO:0000256" key="7">
    <source>
        <dbReference type="ARBA" id="ARBA00022763"/>
    </source>
</evidence>
<dbReference type="Gene3D" id="3.40.50.1010">
    <property type="entry name" value="5'-nuclease"/>
    <property type="match status" value="1"/>
</dbReference>
<dbReference type="AlphaFoldDB" id="A0A177BC74"/>
<dbReference type="SUPFAM" id="SSF88723">
    <property type="entry name" value="PIN domain-like"/>
    <property type="match status" value="1"/>
</dbReference>
<dbReference type="CDD" id="cd09907">
    <property type="entry name" value="H3TH_FEN1-Euk"/>
    <property type="match status" value="1"/>
</dbReference>
<dbReference type="InterPro" id="IPR036279">
    <property type="entry name" value="5-3_exonuclease_C_sf"/>
</dbReference>
<evidence type="ECO:0000256" key="15">
    <source>
        <dbReference type="ARBA" id="ARBA00034726"/>
    </source>
</evidence>
<reference evidence="19 20" key="1">
    <citation type="submission" date="2016-04" db="EMBL/GenBank/DDBJ databases">
        <title>The genome of Intoshia linei affirms orthonectids as highly simplified spiralians.</title>
        <authorList>
            <person name="Mikhailov K.V."/>
            <person name="Slusarev G.S."/>
            <person name="Nikitin M.A."/>
            <person name="Logacheva M.D."/>
            <person name="Penin A."/>
            <person name="Aleoshin V."/>
            <person name="Panchin Y.V."/>
        </authorList>
    </citation>
    <scope>NUCLEOTIDE SEQUENCE [LARGE SCALE GENOMIC DNA]</scope>
    <source>
        <strain evidence="19">Intl2013</strain>
        <tissue evidence="19">Whole animal</tissue>
    </source>
</reference>
<comment type="subunit">
    <text evidence="16">Interacts with PCNA1 and PCNA2. Three molecules of FEN1 bind to one PCNA trimer with each molecule binding to one PCNA monomer. PCNA stimulates the nuclease activity without altering cleavage specificity.</text>
</comment>
<dbReference type="SMART" id="SM00485">
    <property type="entry name" value="XPGN"/>
    <property type="match status" value="1"/>
</dbReference>
<dbReference type="GO" id="GO:0006281">
    <property type="term" value="P:DNA repair"/>
    <property type="evidence" value="ECO:0007669"/>
    <property type="project" value="UniProtKB-KW"/>
</dbReference>
<dbReference type="PANTHER" id="PTHR11081">
    <property type="entry name" value="FLAP ENDONUCLEASE FAMILY MEMBER"/>
    <property type="match status" value="1"/>
</dbReference>
<dbReference type="GO" id="GO:0008409">
    <property type="term" value="F:5'-3' exonuclease activity"/>
    <property type="evidence" value="ECO:0007669"/>
    <property type="project" value="TreeGrafter"/>
</dbReference>
<evidence type="ECO:0000256" key="2">
    <source>
        <dbReference type="ARBA" id="ARBA00022553"/>
    </source>
</evidence>
<sequence length="330" mass="37307">FQVTVSMGIKGLTKLLRSIAPSAVKECKIENFFGYKVAIDASMSIYQFLVAVRSGNDNLQMDGETTSHLTGMFYRSIKLMEKGIKPIFVFDGKPPDIKENELIKRKVLKEKVTEDLKIAQEEGDMETAIKLSRRLVHIKPEYVDECRKLFSLLGVPYIDAPGEAEAECVNLVKLGFAYAVGTEDMDALTFGANVLLRHLSPSNEAAKKQPVLKFTLKDILNDTKMSKDQFIDLCILLGCDYCASIKGIGPKKAIHLITKYKNIEEIIKNIDKNKYLIPEDWNYVEARFMFKNPLVSDKENIKVNSNYLIIKIFYSKNMRTTSLGICKSGF</sequence>
<comment type="caution">
    <text evidence="19">The sequence shown here is derived from an EMBL/GenBank/DDBJ whole genome shotgun (WGS) entry which is preliminary data.</text>
</comment>
<keyword evidence="7" id="KW-0227">DNA damage</keyword>
<proteinExistence type="inferred from homology"/>
<keyword evidence="10" id="KW-0460">Magnesium</keyword>